<accession>A0A2G1DGE9</accession>
<dbReference type="RefSeq" id="WP_099342922.1">
    <property type="nucleotide sequence ID" value="NZ_CP032098.1"/>
</dbReference>
<dbReference type="Proteomes" id="UP000262712">
    <property type="component" value="Chromosome"/>
</dbReference>
<reference evidence="2 3" key="1">
    <citation type="submission" date="2017-09" db="EMBL/GenBank/DDBJ databases">
        <title>Arcobacter canalis sp. nov., a new species isolated from a water canal contaminated with urban sewage.</title>
        <authorList>
            <person name="Perez-Cataluna A."/>
            <person name="Salas-Masso N."/>
            <person name="Figueras M.J."/>
        </authorList>
    </citation>
    <scope>NUCLEOTIDE SEQUENCE [LARGE SCALE GENOMIC DNA]</scope>
    <source>
        <strain evidence="2 3">F98-3</strain>
    </source>
</reference>
<keyword evidence="3" id="KW-1185">Reference proteome</keyword>
<name>A0A2G1DGE9_9BACT</name>
<organism evidence="2 3">
    <name type="scientific">Malaciobacter molluscorum LMG 25693</name>
    <dbReference type="NCBI Taxonomy" id="870501"/>
    <lineage>
        <taxon>Bacteria</taxon>
        <taxon>Pseudomonadati</taxon>
        <taxon>Campylobacterota</taxon>
        <taxon>Epsilonproteobacteria</taxon>
        <taxon>Campylobacterales</taxon>
        <taxon>Arcobacteraceae</taxon>
        <taxon>Malaciobacter</taxon>
    </lineage>
</organism>
<evidence type="ECO:0000313" key="4">
    <source>
        <dbReference type="Proteomes" id="UP000262712"/>
    </source>
</evidence>
<proteinExistence type="predicted"/>
<dbReference type="AlphaFoldDB" id="A0A2G1DGE9"/>
<evidence type="ECO:0000313" key="2">
    <source>
        <dbReference type="EMBL" id="PHO17565.1"/>
    </source>
</evidence>
<dbReference type="EMBL" id="NXFY01000015">
    <property type="protein sequence ID" value="PHO17565.1"/>
    <property type="molecule type" value="Genomic_DNA"/>
</dbReference>
<protein>
    <submittedName>
        <fullName evidence="2">Uncharacterized protein</fullName>
    </submittedName>
</protein>
<dbReference type="Proteomes" id="UP000221222">
    <property type="component" value="Unassembled WGS sequence"/>
</dbReference>
<gene>
    <name evidence="1" type="ORF">AMOL_0463</name>
    <name evidence="2" type="ORF">CPU12_09715</name>
</gene>
<dbReference type="EMBL" id="CP032098">
    <property type="protein sequence ID" value="AXX91479.1"/>
    <property type="molecule type" value="Genomic_DNA"/>
</dbReference>
<sequence>MEEQEELEVLVVLELEGLKDQEVFEKHVTKEGFKIVEGEKYAYSGKSTTGTFGTKAFILEIFKKGLLKSGFDDCGMIFQIGDLPWQAYKFDKNTNDFEKAQ</sequence>
<evidence type="ECO:0000313" key="3">
    <source>
        <dbReference type="Proteomes" id="UP000221222"/>
    </source>
</evidence>
<evidence type="ECO:0000313" key="1">
    <source>
        <dbReference type="EMBL" id="AXX91479.1"/>
    </source>
</evidence>
<dbReference type="KEGG" id="amol:AMOL_0463"/>
<reference evidence="1 4" key="2">
    <citation type="submission" date="2018-08" db="EMBL/GenBank/DDBJ databases">
        <title>Complete genome of the Arcobacter molluscorum type strain LMG 25693.</title>
        <authorList>
            <person name="Miller W.G."/>
            <person name="Yee E."/>
            <person name="Bono J.L."/>
        </authorList>
    </citation>
    <scope>NUCLEOTIDE SEQUENCE [LARGE SCALE GENOMIC DNA]</scope>
    <source>
        <strain evidence="1 4">CECT 7696</strain>
    </source>
</reference>